<organism evidence="3 4">
    <name type="scientific">Raineyella antarctica</name>
    <dbReference type="NCBI Taxonomy" id="1577474"/>
    <lineage>
        <taxon>Bacteria</taxon>
        <taxon>Bacillati</taxon>
        <taxon>Actinomycetota</taxon>
        <taxon>Actinomycetes</taxon>
        <taxon>Propionibacteriales</taxon>
        <taxon>Propionibacteriaceae</taxon>
        <taxon>Raineyella</taxon>
    </lineage>
</organism>
<evidence type="ECO:0000256" key="2">
    <source>
        <dbReference type="SAM" id="Phobius"/>
    </source>
</evidence>
<evidence type="ECO:0008006" key="5">
    <source>
        <dbReference type="Google" id="ProtNLM"/>
    </source>
</evidence>
<dbReference type="AlphaFoldDB" id="A0A1G6GDJ7"/>
<dbReference type="OrthoDB" id="5171895at2"/>
<keyword evidence="4" id="KW-1185">Reference proteome</keyword>
<proteinExistence type="predicted"/>
<accession>A0A1G6GDJ7</accession>
<feature type="region of interest" description="Disordered" evidence="1">
    <location>
        <begin position="1"/>
        <end position="20"/>
    </location>
</feature>
<keyword evidence="2" id="KW-0472">Membrane</keyword>
<reference evidence="3 4" key="1">
    <citation type="submission" date="2016-06" db="EMBL/GenBank/DDBJ databases">
        <authorList>
            <person name="Olsen C.W."/>
            <person name="Carey S."/>
            <person name="Hinshaw L."/>
            <person name="Karasin A.I."/>
        </authorList>
    </citation>
    <scope>NUCLEOTIDE SEQUENCE [LARGE SCALE GENOMIC DNA]</scope>
    <source>
        <strain evidence="3 4">LZ-22</strain>
    </source>
</reference>
<feature type="compositionally biased region" description="Low complexity" evidence="1">
    <location>
        <begin position="1"/>
        <end position="10"/>
    </location>
</feature>
<dbReference type="EMBL" id="FMYF01000001">
    <property type="protein sequence ID" value="SDB80050.1"/>
    <property type="molecule type" value="Genomic_DNA"/>
</dbReference>
<name>A0A1G6GDJ7_9ACTN</name>
<evidence type="ECO:0000313" key="4">
    <source>
        <dbReference type="Proteomes" id="UP000199086"/>
    </source>
</evidence>
<dbReference type="Proteomes" id="UP000199086">
    <property type="component" value="Unassembled WGS sequence"/>
</dbReference>
<evidence type="ECO:0000313" key="3">
    <source>
        <dbReference type="EMBL" id="SDB80050.1"/>
    </source>
</evidence>
<protein>
    <recommendedName>
        <fullName evidence="5">Heavy metal transporter</fullName>
    </recommendedName>
</protein>
<keyword evidence="2" id="KW-0812">Transmembrane</keyword>
<dbReference type="STRING" id="1577474.GA0111570_101324"/>
<dbReference type="RefSeq" id="WP_139283114.1">
    <property type="nucleotide sequence ID" value="NZ_FMYF01000001.1"/>
</dbReference>
<keyword evidence="2" id="KW-1133">Transmembrane helix</keyword>
<feature type="transmembrane region" description="Helical" evidence="2">
    <location>
        <begin position="21"/>
        <end position="46"/>
    </location>
</feature>
<evidence type="ECO:0000256" key="1">
    <source>
        <dbReference type="SAM" id="MobiDB-lite"/>
    </source>
</evidence>
<gene>
    <name evidence="3" type="ORF">GA0111570_101324</name>
</gene>
<sequence>MRPPRSSVPATPRPRPRSRRAAGCGIAAATAFVLVLATVVGAVVWLRKNEFISPTPFESRCRFVAANNSTVLDLGQAHYAGIIVGRAVNRGLPARAGSIAMATAYQESGVRNLDYGDRDSLGLFQQRPSQGWGTAAQIRDPYYSTDAFYDALVKVDGWETGDINTVAQAVQRSGHPEAYRKHEPNARVVASVLAGHSPGGVTCGYTTPAAADAHGMATSLRQSLGVKAQVSADGTKLTATGASVEQAWAIGHHAVVNAGETGVSSIRVADRSWTWKPRILPDWTTVTSAGGDSRTVTITFRAS</sequence>